<feature type="compositionally biased region" description="Low complexity" evidence="5">
    <location>
        <begin position="605"/>
        <end position="623"/>
    </location>
</feature>
<protein>
    <submittedName>
        <fullName evidence="7">DUF3418 domain-containing protein</fullName>
    </submittedName>
</protein>
<dbReference type="EMBL" id="DXGD01000327">
    <property type="protein sequence ID" value="HIX00236.1"/>
    <property type="molecule type" value="Genomic_DNA"/>
</dbReference>
<dbReference type="GO" id="GO:0005524">
    <property type="term" value="F:ATP binding"/>
    <property type="evidence" value="ECO:0007669"/>
    <property type="project" value="UniProtKB-KW"/>
</dbReference>
<keyword evidence="1" id="KW-0547">Nucleotide-binding</keyword>
<dbReference type="Gene3D" id="1.20.120.1080">
    <property type="match status" value="1"/>
</dbReference>
<name>A0A9D2A820_9MICC</name>
<dbReference type="Proteomes" id="UP000824151">
    <property type="component" value="Unassembled WGS sequence"/>
</dbReference>
<dbReference type="SMART" id="SM00847">
    <property type="entry name" value="HA2"/>
    <property type="match status" value="1"/>
</dbReference>
<keyword evidence="4" id="KW-0067">ATP-binding</keyword>
<feature type="region of interest" description="Disordered" evidence="5">
    <location>
        <begin position="565"/>
        <end position="623"/>
    </location>
</feature>
<dbReference type="SUPFAM" id="SSF52540">
    <property type="entry name" value="P-loop containing nucleoside triphosphate hydrolases"/>
    <property type="match status" value="1"/>
</dbReference>
<evidence type="ECO:0000313" key="8">
    <source>
        <dbReference type="Proteomes" id="UP000824151"/>
    </source>
</evidence>
<evidence type="ECO:0000256" key="4">
    <source>
        <dbReference type="ARBA" id="ARBA00022840"/>
    </source>
</evidence>
<dbReference type="InterPro" id="IPR011709">
    <property type="entry name" value="DEAD-box_helicase_OB_fold"/>
</dbReference>
<dbReference type="AlphaFoldDB" id="A0A9D2A820"/>
<reference evidence="7" key="1">
    <citation type="journal article" date="2021" name="PeerJ">
        <title>Extensive microbial diversity within the chicken gut microbiome revealed by metagenomics and culture.</title>
        <authorList>
            <person name="Gilroy R."/>
            <person name="Ravi A."/>
            <person name="Getino M."/>
            <person name="Pursley I."/>
            <person name="Horton D.L."/>
            <person name="Alikhan N.F."/>
            <person name="Baker D."/>
            <person name="Gharbi K."/>
            <person name="Hall N."/>
            <person name="Watson M."/>
            <person name="Adriaenssens E.M."/>
            <person name="Foster-Nyarko E."/>
            <person name="Jarju S."/>
            <person name="Secka A."/>
            <person name="Antonio M."/>
            <person name="Oren A."/>
            <person name="Chaudhuri R.R."/>
            <person name="La Ragione R."/>
            <person name="Hildebrand F."/>
            <person name="Pallen M.J."/>
        </authorList>
    </citation>
    <scope>NUCLEOTIDE SEQUENCE</scope>
    <source>
        <strain evidence="7">ChiHejej3B27-3195</strain>
    </source>
</reference>
<dbReference type="GO" id="GO:0003723">
    <property type="term" value="F:RNA binding"/>
    <property type="evidence" value="ECO:0007669"/>
    <property type="project" value="TreeGrafter"/>
</dbReference>
<dbReference type="Pfam" id="PF07717">
    <property type="entry name" value="OB_NTP_bind"/>
    <property type="match status" value="1"/>
</dbReference>
<reference evidence="7" key="2">
    <citation type="submission" date="2021-04" db="EMBL/GenBank/DDBJ databases">
        <authorList>
            <person name="Gilroy R."/>
        </authorList>
    </citation>
    <scope>NUCLEOTIDE SEQUENCE</scope>
    <source>
        <strain evidence="7">ChiHejej3B27-3195</strain>
    </source>
</reference>
<organism evidence="7 8">
    <name type="scientific">Candidatus Nesterenkonia stercoripullorum</name>
    <dbReference type="NCBI Taxonomy" id="2838701"/>
    <lineage>
        <taxon>Bacteria</taxon>
        <taxon>Bacillati</taxon>
        <taxon>Actinomycetota</taxon>
        <taxon>Actinomycetes</taxon>
        <taxon>Micrococcales</taxon>
        <taxon>Micrococcaceae</taxon>
        <taxon>Nesterenkonia</taxon>
    </lineage>
</organism>
<comment type="caution">
    <text evidence="7">The sequence shown here is derived from an EMBL/GenBank/DDBJ whole genome shotgun (WGS) entry which is preliminary data.</text>
</comment>
<keyword evidence="2" id="KW-0378">Hydrolase</keyword>
<dbReference type="PANTHER" id="PTHR18934">
    <property type="entry name" value="ATP-DEPENDENT RNA HELICASE"/>
    <property type="match status" value="1"/>
</dbReference>
<evidence type="ECO:0000256" key="2">
    <source>
        <dbReference type="ARBA" id="ARBA00022801"/>
    </source>
</evidence>
<accession>A0A9D2A820</accession>
<dbReference type="GO" id="GO:0016787">
    <property type="term" value="F:hydrolase activity"/>
    <property type="evidence" value="ECO:0007669"/>
    <property type="project" value="UniProtKB-KW"/>
</dbReference>
<evidence type="ECO:0000256" key="5">
    <source>
        <dbReference type="SAM" id="MobiDB-lite"/>
    </source>
</evidence>
<keyword evidence="3" id="KW-0347">Helicase</keyword>
<dbReference type="Pfam" id="PF21010">
    <property type="entry name" value="HA2_C"/>
    <property type="match status" value="1"/>
</dbReference>
<dbReference type="GO" id="GO:0004386">
    <property type="term" value="F:helicase activity"/>
    <property type="evidence" value="ECO:0007669"/>
    <property type="project" value="UniProtKB-KW"/>
</dbReference>
<proteinExistence type="predicted"/>
<feature type="non-terminal residue" evidence="7">
    <location>
        <position position="1"/>
    </location>
</feature>
<evidence type="ECO:0000259" key="6">
    <source>
        <dbReference type="SMART" id="SM00847"/>
    </source>
</evidence>
<feature type="domain" description="Helicase-associated" evidence="6">
    <location>
        <begin position="11"/>
        <end position="87"/>
    </location>
</feature>
<gene>
    <name evidence="7" type="ORF">H9871_08845</name>
</gene>
<evidence type="ECO:0000313" key="7">
    <source>
        <dbReference type="EMBL" id="HIX00236.1"/>
    </source>
</evidence>
<dbReference type="InterPro" id="IPR024590">
    <property type="entry name" value="HrpA_C"/>
</dbReference>
<evidence type="ECO:0000256" key="1">
    <source>
        <dbReference type="ARBA" id="ARBA00022741"/>
    </source>
</evidence>
<evidence type="ECO:0000256" key="3">
    <source>
        <dbReference type="ARBA" id="ARBA00022806"/>
    </source>
</evidence>
<dbReference type="PANTHER" id="PTHR18934:SF99">
    <property type="entry name" value="ATP-DEPENDENT RNA HELICASE DHX37-RELATED"/>
    <property type="match status" value="1"/>
</dbReference>
<dbReference type="InterPro" id="IPR007502">
    <property type="entry name" value="Helicase-assoc_dom"/>
</dbReference>
<dbReference type="InterPro" id="IPR027417">
    <property type="entry name" value="P-loop_NTPase"/>
</dbReference>
<sequence length="926" mass="103164">GARKGHRPARRGHITGVGRTLAQLPVDPRLGRMMVEADRRKCLTEVTVLVAALSIQDPRERPSEERQRADELHGRFKDENSDFSALLNLWHYLQEKHHELSGNQFRKMCHREYLNYLRIREWQDLVQQLSEIARNAELGGARTGQQKKARGRRMPTVDAAGRHDSIHQSLLSGLLSHIGVFTPKTRDYQGARGTRFAVFPGSHLFKKNHDWVMAAELVETSRLWARTVARIDPSWVEDLAPQLVKTSHSEPRWSASRGAVIATERVTLFGLPIVADRQVLFGKIDPEYSREIFIHRALIEGDWRTRHHFDARNRQRFTDLEEWENRTRRKNLRASDEDLFAFFDARVPTSVVSQKHFDTWWKTQRHETPELLDLTEDQLFAAEADDVDTAAYPEVFDHDGLELELRYEFNPSMHRSAEGPGGRQGTSRSSDGVTVRVPLIFLNQLEPERFEWLIPGLRQELVTHMIRSLPKQLRKNFVPAPDVATRALTRIGEPEPGTSLRGELASAVQSLTGVPVDSGVFDLSALPAHLRFTFAVVSDRGRVLDTGTDLAELQIRFSAQTREAIGRSISQGSGPPSAKSAGHSNRSAKPGPAGTGQADDSAGPSGHAEAAGQAGASGPASISGVTELRHQRQWTFGDLPASVSSQVNGRDVTGYPALARDAANGDAATASAPAGVRVEIQDSSDAQYRVHRQGVVELLRCVLPSPQRYVMDHLSNRERLTFGNWPHGTVESLVADCTQAALDQMVPDELPFSAAAFEALARTARADLIETVLRLTDIVAETLTRATAVRRALDSATSAALQTARHDMEADLENLVHDGFVTAAGFRHLQHVPRYLQGMQERLERLTAGKSLSKDSADTAEIQQLEDEYDAAVESIPEQLPVPRDLLEVRWMLQEYRIALFAQQLGTAQTVSPKRIRRAIKLATRS</sequence>
<dbReference type="Pfam" id="PF11898">
    <property type="entry name" value="DUF3418"/>
    <property type="match status" value="1"/>
</dbReference>